<gene>
    <name evidence="3" type="ORF">HNR40_002871</name>
</gene>
<keyword evidence="1" id="KW-0732">Signal</keyword>
<dbReference type="InterPro" id="IPR050491">
    <property type="entry name" value="AmpC-like"/>
</dbReference>
<dbReference type="EMBL" id="JACHIN010000003">
    <property type="protein sequence ID" value="MBB5077398.1"/>
    <property type="molecule type" value="Genomic_DNA"/>
</dbReference>
<sequence>MRVLAHFTAAALAAATLLSTAPAGAAAAATGDIHAELRRHLRDAVADGSLAVLAEVRAAGRTHRLAEGRIRYGAPHPAQAAGRFRIGSLTKAFTATVVLQLAAEGRLTLADPVARWLPGIVREGERITLRNLLQHTSGIPDYFPTLLDAAGNPREPLRTWREQELVGLAERLPRTPGTFSYSNTNYVLLGMVIRAVTGRGYATEITERVIRRAGLTRTSAPDTEPSIKGPHPHAHALTGGVVTDITALNPTVLGAAGGMVSTTADLNRFMRALLGGRLLPPAWLAEMKKPLPGGTYGLGLASVRLPCGTFYGQAGGVAGYFAAAFRSEDGRREVGLAATPYKGDPGRALNALLARTVCESGGSPG</sequence>
<proteinExistence type="predicted"/>
<feature type="chain" id="PRO_5038863299" evidence="1">
    <location>
        <begin position="26"/>
        <end position="365"/>
    </location>
</feature>
<keyword evidence="3" id="KW-0378">Hydrolase</keyword>
<dbReference type="Pfam" id="PF00144">
    <property type="entry name" value="Beta-lactamase"/>
    <property type="match status" value="1"/>
</dbReference>
<evidence type="ECO:0000259" key="2">
    <source>
        <dbReference type="Pfam" id="PF00144"/>
    </source>
</evidence>
<keyword evidence="4" id="KW-1185">Reference proteome</keyword>
<evidence type="ECO:0000313" key="4">
    <source>
        <dbReference type="Proteomes" id="UP000568380"/>
    </source>
</evidence>
<dbReference type="PANTHER" id="PTHR46825:SF7">
    <property type="entry name" value="D-ALANYL-D-ALANINE CARBOXYPEPTIDASE"/>
    <property type="match status" value="1"/>
</dbReference>
<dbReference type="SUPFAM" id="SSF56601">
    <property type="entry name" value="beta-lactamase/transpeptidase-like"/>
    <property type="match status" value="1"/>
</dbReference>
<evidence type="ECO:0000313" key="3">
    <source>
        <dbReference type="EMBL" id="MBB5077398.1"/>
    </source>
</evidence>
<evidence type="ECO:0000256" key="1">
    <source>
        <dbReference type="SAM" id="SignalP"/>
    </source>
</evidence>
<dbReference type="GO" id="GO:0009002">
    <property type="term" value="F:serine-type D-Ala-D-Ala carboxypeptidase activity"/>
    <property type="evidence" value="ECO:0007669"/>
    <property type="project" value="UniProtKB-EC"/>
</dbReference>
<keyword evidence="3" id="KW-0121">Carboxypeptidase</keyword>
<feature type="domain" description="Beta-lactamase-related" evidence="2">
    <location>
        <begin position="72"/>
        <end position="323"/>
    </location>
</feature>
<dbReference type="Gene3D" id="3.40.710.10">
    <property type="entry name" value="DD-peptidase/beta-lactamase superfamily"/>
    <property type="match status" value="1"/>
</dbReference>
<dbReference type="RefSeq" id="WP_221340309.1">
    <property type="nucleotide sequence ID" value="NZ_JACHIN010000003.1"/>
</dbReference>
<accession>A0A7W8A0Q3</accession>
<organism evidence="3 4">
    <name type="scientific">Nonomuraea endophytica</name>
    <dbReference type="NCBI Taxonomy" id="714136"/>
    <lineage>
        <taxon>Bacteria</taxon>
        <taxon>Bacillati</taxon>
        <taxon>Actinomycetota</taxon>
        <taxon>Actinomycetes</taxon>
        <taxon>Streptosporangiales</taxon>
        <taxon>Streptosporangiaceae</taxon>
        <taxon>Nonomuraea</taxon>
    </lineage>
</organism>
<name>A0A7W8A0Q3_9ACTN</name>
<reference evidence="3 4" key="1">
    <citation type="submission" date="2020-08" db="EMBL/GenBank/DDBJ databases">
        <title>Genomic Encyclopedia of Type Strains, Phase IV (KMG-IV): sequencing the most valuable type-strain genomes for metagenomic binning, comparative biology and taxonomic classification.</title>
        <authorList>
            <person name="Goeker M."/>
        </authorList>
    </citation>
    <scope>NUCLEOTIDE SEQUENCE [LARGE SCALE GENOMIC DNA]</scope>
    <source>
        <strain evidence="3 4">DSM 45385</strain>
    </source>
</reference>
<protein>
    <submittedName>
        <fullName evidence="3">D-alanyl-D-alanine carboxypeptidase</fullName>
        <ecNumber evidence="3">3.4.16.4</ecNumber>
    </submittedName>
</protein>
<dbReference type="AlphaFoldDB" id="A0A7W8A0Q3"/>
<dbReference type="InterPro" id="IPR001466">
    <property type="entry name" value="Beta-lactam-related"/>
</dbReference>
<dbReference type="InterPro" id="IPR012338">
    <property type="entry name" value="Beta-lactam/transpept-like"/>
</dbReference>
<dbReference type="PANTHER" id="PTHR46825">
    <property type="entry name" value="D-ALANYL-D-ALANINE-CARBOXYPEPTIDASE/ENDOPEPTIDASE AMPH"/>
    <property type="match status" value="1"/>
</dbReference>
<comment type="caution">
    <text evidence="3">The sequence shown here is derived from an EMBL/GenBank/DDBJ whole genome shotgun (WGS) entry which is preliminary data.</text>
</comment>
<feature type="signal peptide" evidence="1">
    <location>
        <begin position="1"/>
        <end position="25"/>
    </location>
</feature>
<keyword evidence="3" id="KW-0645">Protease</keyword>
<dbReference type="Proteomes" id="UP000568380">
    <property type="component" value="Unassembled WGS sequence"/>
</dbReference>
<dbReference type="EC" id="3.4.16.4" evidence="3"/>